<proteinExistence type="predicted"/>
<keyword evidence="3" id="KW-1185">Reference proteome</keyword>
<accession>A0A072UI44</accession>
<dbReference type="AlphaFoldDB" id="A0A072UI44"/>
<reference evidence="2" key="3">
    <citation type="submission" date="2015-04" db="UniProtKB">
        <authorList>
            <consortium name="EnsemblPlants"/>
        </authorList>
    </citation>
    <scope>IDENTIFICATION</scope>
    <source>
        <strain evidence="2">cv. Jemalong A17</strain>
    </source>
</reference>
<gene>
    <name evidence="1" type="ordered locus">MTR_4g025870</name>
</gene>
<organism evidence="1 3">
    <name type="scientific">Medicago truncatula</name>
    <name type="common">Barrel medic</name>
    <name type="synonym">Medicago tribuloides</name>
    <dbReference type="NCBI Taxonomy" id="3880"/>
    <lineage>
        <taxon>Eukaryota</taxon>
        <taxon>Viridiplantae</taxon>
        <taxon>Streptophyta</taxon>
        <taxon>Embryophyta</taxon>
        <taxon>Tracheophyta</taxon>
        <taxon>Spermatophyta</taxon>
        <taxon>Magnoliopsida</taxon>
        <taxon>eudicotyledons</taxon>
        <taxon>Gunneridae</taxon>
        <taxon>Pentapetalae</taxon>
        <taxon>rosids</taxon>
        <taxon>fabids</taxon>
        <taxon>Fabales</taxon>
        <taxon>Fabaceae</taxon>
        <taxon>Papilionoideae</taxon>
        <taxon>50 kb inversion clade</taxon>
        <taxon>NPAAA clade</taxon>
        <taxon>Hologalegina</taxon>
        <taxon>IRL clade</taxon>
        <taxon>Trifolieae</taxon>
        <taxon>Medicago</taxon>
    </lineage>
</organism>
<name>A0A072UI44_MEDTR</name>
<evidence type="ECO:0000313" key="1">
    <source>
        <dbReference type="EMBL" id="KEH29131.1"/>
    </source>
</evidence>
<reference evidence="1 3" key="1">
    <citation type="journal article" date="2011" name="Nature">
        <title>The Medicago genome provides insight into the evolution of rhizobial symbioses.</title>
        <authorList>
            <person name="Young N.D."/>
            <person name="Debelle F."/>
            <person name="Oldroyd G.E."/>
            <person name="Geurts R."/>
            <person name="Cannon S.B."/>
            <person name="Udvardi M.K."/>
            <person name="Benedito V.A."/>
            <person name="Mayer K.F."/>
            <person name="Gouzy J."/>
            <person name="Schoof H."/>
            <person name="Van de Peer Y."/>
            <person name="Proost S."/>
            <person name="Cook D.R."/>
            <person name="Meyers B.C."/>
            <person name="Spannagl M."/>
            <person name="Cheung F."/>
            <person name="De Mita S."/>
            <person name="Krishnakumar V."/>
            <person name="Gundlach H."/>
            <person name="Zhou S."/>
            <person name="Mudge J."/>
            <person name="Bharti A.K."/>
            <person name="Murray J.D."/>
            <person name="Naoumkina M.A."/>
            <person name="Rosen B."/>
            <person name="Silverstein K.A."/>
            <person name="Tang H."/>
            <person name="Rombauts S."/>
            <person name="Zhao P.X."/>
            <person name="Zhou P."/>
            <person name="Barbe V."/>
            <person name="Bardou P."/>
            <person name="Bechner M."/>
            <person name="Bellec A."/>
            <person name="Berger A."/>
            <person name="Berges H."/>
            <person name="Bidwell S."/>
            <person name="Bisseling T."/>
            <person name="Choisne N."/>
            <person name="Couloux A."/>
            <person name="Denny R."/>
            <person name="Deshpande S."/>
            <person name="Dai X."/>
            <person name="Doyle J.J."/>
            <person name="Dudez A.M."/>
            <person name="Farmer A.D."/>
            <person name="Fouteau S."/>
            <person name="Franken C."/>
            <person name="Gibelin C."/>
            <person name="Gish J."/>
            <person name="Goldstein S."/>
            <person name="Gonzalez A.J."/>
            <person name="Green P.J."/>
            <person name="Hallab A."/>
            <person name="Hartog M."/>
            <person name="Hua A."/>
            <person name="Humphray S.J."/>
            <person name="Jeong D.H."/>
            <person name="Jing Y."/>
            <person name="Jocker A."/>
            <person name="Kenton S.M."/>
            <person name="Kim D.J."/>
            <person name="Klee K."/>
            <person name="Lai H."/>
            <person name="Lang C."/>
            <person name="Lin S."/>
            <person name="Macmil S.L."/>
            <person name="Magdelenat G."/>
            <person name="Matthews L."/>
            <person name="McCorrison J."/>
            <person name="Monaghan E.L."/>
            <person name="Mun J.H."/>
            <person name="Najar F.Z."/>
            <person name="Nicholson C."/>
            <person name="Noirot C."/>
            <person name="O'Bleness M."/>
            <person name="Paule C.R."/>
            <person name="Poulain J."/>
            <person name="Prion F."/>
            <person name="Qin B."/>
            <person name="Qu C."/>
            <person name="Retzel E.F."/>
            <person name="Riddle C."/>
            <person name="Sallet E."/>
            <person name="Samain S."/>
            <person name="Samson N."/>
            <person name="Sanders I."/>
            <person name="Saurat O."/>
            <person name="Scarpelli C."/>
            <person name="Schiex T."/>
            <person name="Segurens B."/>
            <person name="Severin A.J."/>
            <person name="Sherrier D.J."/>
            <person name="Shi R."/>
            <person name="Sims S."/>
            <person name="Singer S.R."/>
            <person name="Sinharoy S."/>
            <person name="Sterck L."/>
            <person name="Viollet A."/>
            <person name="Wang B.B."/>
            <person name="Wang K."/>
            <person name="Wang M."/>
            <person name="Wang X."/>
            <person name="Warfsmann J."/>
            <person name="Weissenbach J."/>
            <person name="White D.D."/>
            <person name="White J.D."/>
            <person name="Wiley G.B."/>
            <person name="Wincker P."/>
            <person name="Xing Y."/>
            <person name="Yang L."/>
            <person name="Yao Z."/>
            <person name="Ying F."/>
            <person name="Zhai J."/>
            <person name="Zhou L."/>
            <person name="Zuber A."/>
            <person name="Denarie J."/>
            <person name="Dixon R.A."/>
            <person name="May G.D."/>
            <person name="Schwartz D.C."/>
            <person name="Rogers J."/>
            <person name="Quetier F."/>
            <person name="Town C.D."/>
            <person name="Roe B.A."/>
        </authorList>
    </citation>
    <scope>NUCLEOTIDE SEQUENCE [LARGE SCALE GENOMIC DNA]</scope>
    <source>
        <strain evidence="1">A17</strain>
        <strain evidence="2 3">cv. Jemalong A17</strain>
    </source>
</reference>
<reference evidence="1 3" key="2">
    <citation type="journal article" date="2014" name="BMC Genomics">
        <title>An improved genome release (version Mt4.0) for the model legume Medicago truncatula.</title>
        <authorList>
            <person name="Tang H."/>
            <person name="Krishnakumar V."/>
            <person name="Bidwell S."/>
            <person name="Rosen B."/>
            <person name="Chan A."/>
            <person name="Zhou S."/>
            <person name="Gentzbittel L."/>
            <person name="Childs K.L."/>
            <person name="Yandell M."/>
            <person name="Gundlach H."/>
            <person name="Mayer K.F."/>
            <person name="Schwartz D.C."/>
            <person name="Town C.D."/>
        </authorList>
    </citation>
    <scope>GENOME REANNOTATION</scope>
    <source>
        <strain evidence="1">A17</strain>
        <strain evidence="2 3">cv. Jemalong A17</strain>
    </source>
</reference>
<dbReference type="Proteomes" id="UP000002051">
    <property type="component" value="Chromosome 4"/>
</dbReference>
<sequence>MGRPEDARLDIPSVAKTTAALYPSRESEVGKTACWVLGSRFRVWGLGIWGLGFRVWGLGFRVWDLGFRVWGLGFRVWGLGFRVWAKFSTFNLTISKQPPSIYPKPEETVEIDSSEENDNKWDDLRTQVDEFMSKMKLYGEELVKANKETLRAWFLDLVY</sequence>
<dbReference type="HOGENOM" id="CLU_1663377_0_0_1"/>
<dbReference type="EMBL" id="CM001220">
    <property type="protein sequence ID" value="KEH29131.1"/>
    <property type="molecule type" value="Genomic_DNA"/>
</dbReference>
<protein>
    <submittedName>
        <fullName evidence="1 2">Uncharacterized protein</fullName>
    </submittedName>
</protein>
<evidence type="ECO:0000313" key="3">
    <source>
        <dbReference type="Proteomes" id="UP000002051"/>
    </source>
</evidence>
<dbReference type="EnsemblPlants" id="KEH29131">
    <property type="protein sequence ID" value="KEH29131"/>
    <property type="gene ID" value="MTR_4g025870"/>
</dbReference>
<evidence type="ECO:0000313" key="2">
    <source>
        <dbReference type="EnsemblPlants" id="KEH29131"/>
    </source>
</evidence>